<dbReference type="InterPro" id="IPR016135">
    <property type="entry name" value="UBQ-conjugating_enzyme/RWD"/>
</dbReference>
<gene>
    <name evidence="1" type="ORF">RCOM_1046450</name>
</gene>
<evidence type="ECO:0000313" key="1">
    <source>
        <dbReference type="EMBL" id="EEF48048.1"/>
    </source>
</evidence>
<dbReference type="EMBL" id="EQ973784">
    <property type="protein sequence ID" value="EEF48048.1"/>
    <property type="molecule type" value="Genomic_DNA"/>
</dbReference>
<dbReference type="SUPFAM" id="SSF54495">
    <property type="entry name" value="UBC-like"/>
    <property type="match status" value="1"/>
</dbReference>
<dbReference type="InParanoid" id="B9RK50"/>
<evidence type="ECO:0000313" key="2">
    <source>
        <dbReference type="Proteomes" id="UP000008311"/>
    </source>
</evidence>
<accession>B9RK50</accession>
<dbReference type="Gene3D" id="3.10.110.10">
    <property type="entry name" value="Ubiquitin Conjugating Enzyme"/>
    <property type="match status" value="1"/>
</dbReference>
<dbReference type="Proteomes" id="UP000008311">
    <property type="component" value="Unassembled WGS sequence"/>
</dbReference>
<proteinExistence type="predicted"/>
<keyword evidence="2" id="KW-1185">Reference proteome</keyword>
<reference evidence="2" key="1">
    <citation type="journal article" date="2010" name="Nat. Biotechnol.">
        <title>Draft genome sequence of the oilseed species Ricinus communis.</title>
        <authorList>
            <person name="Chan A.P."/>
            <person name="Crabtree J."/>
            <person name="Zhao Q."/>
            <person name="Lorenzi H."/>
            <person name="Orvis J."/>
            <person name="Puiu D."/>
            <person name="Melake-Berhan A."/>
            <person name="Jones K.M."/>
            <person name="Redman J."/>
            <person name="Chen G."/>
            <person name="Cahoon E.B."/>
            <person name="Gedil M."/>
            <person name="Stanke M."/>
            <person name="Haas B.J."/>
            <person name="Wortman J.R."/>
            <person name="Fraser-Liggett C.M."/>
            <person name="Ravel J."/>
            <person name="Rabinowicz P.D."/>
        </authorList>
    </citation>
    <scope>NUCLEOTIDE SEQUENCE [LARGE SCALE GENOMIC DNA]</scope>
    <source>
        <strain evidence="2">cv. Hale</strain>
    </source>
</reference>
<protein>
    <submittedName>
        <fullName evidence="1">Uncharacterized protein</fullName>
    </submittedName>
</protein>
<dbReference type="AlphaFoldDB" id="B9RK50"/>
<sequence>MACSRLAFTRIEGELDHLQKVPPTCFSVHAVYLSSEDVFHLQAAITGPCDRPCKRVVVRVTMDYSFNASKGCI</sequence>
<organism evidence="1 2">
    <name type="scientific">Ricinus communis</name>
    <name type="common">Castor bean</name>
    <dbReference type="NCBI Taxonomy" id="3988"/>
    <lineage>
        <taxon>Eukaryota</taxon>
        <taxon>Viridiplantae</taxon>
        <taxon>Streptophyta</taxon>
        <taxon>Embryophyta</taxon>
        <taxon>Tracheophyta</taxon>
        <taxon>Spermatophyta</taxon>
        <taxon>Magnoliopsida</taxon>
        <taxon>eudicotyledons</taxon>
        <taxon>Gunneridae</taxon>
        <taxon>Pentapetalae</taxon>
        <taxon>rosids</taxon>
        <taxon>fabids</taxon>
        <taxon>Malpighiales</taxon>
        <taxon>Euphorbiaceae</taxon>
        <taxon>Acalyphoideae</taxon>
        <taxon>Acalypheae</taxon>
        <taxon>Ricinus</taxon>
    </lineage>
</organism>
<name>B9RK50_RICCO</name>